<accession>A0A2S2E3B8</accession>
<dbReference type="KEGG" id="salh:HMF8227_01660"/>
<gene>
    <name evidence="2" type="ORF">HMF8227_01660</name>
</gene>
<name>A0A2S2E3B8_9ALTE</name>
<evidence type="ECO:0000259" key="1">
    <source>
        <dbReference type="Pfam" id="PF10592"/>
    </source>
</evidence>
<keyword evidence="3" id="KW-1185">Reference proteome</keyword>
<dbReference type="RefSeq" id="WP_109339734.1">
    <property type="nucleotide sequence ID" value="NZ_CP029347.1"/>
</dbReference>
<organism evidence="2 3">
    <name type="scientific">Saliniradius amylolyticus</name>
    <dbReference type="NCBI Taxonomy" id="2183582"/>
    <lineage>
        <taxon>Bacteria</taxon>
        <taxon>Pseudomonadati</taxon>
        <taxon>Pseudomonadota</taxon>
        <taxon>Gammaproteobacteria</taxon>
        <taxon>Alteromonadales</taxon>
        <taxon>Alteromonadaceae</taxon>
        <taxon>Saliniradius</taxon>
    </lineage>
</organism>
<dbReference type="EMBL" id="CP029347">
    <property type="protein sequence ID" value="AWL12133.1"/>
    <property type="molecule type" value="Genomic_DNA"/>
</dbReference>
<proteinExistence type="predicted"/>
<protein>
    <recommendedName>
        <fullName evidence="1">Abortive phage infection protein C-terminal domain-containing protein</fullName>
    </recommendedName>
</protein>
<dbReference type="Pfam" id="PF10592">
    <property type="entry name" value="AIPR"/>
    <property type="match status" value="1"/>
</dbReference>
<sequence>MHRIIKTHLRKFLSEKGIEEADVSKQFEYFVNYCVISRFFSGKFDVYDVTTSDEDAGIDGVAVIADGELITTVDEIESLFASHKRSVEIEFVYIQAKTSDKFEKKEITSFGDGVYDFSDQEPEYPHDDILTESKKIFELIIENVDKVKNGKPNATTYYVSTGVWKDERELVAALKTTQRKVESTGYYNEVSSLKIDRDELIKIWSSIHQPVEAVVKVKGYVPYNEMPDVEESYIAIIPAKNYIDSLLVAEDGKMRGGIFDENVRAYLGESNDVNKKIKSTLEDDSIKEYFALLNNGITIVSPDIRVQSDSISLSNYQIVNGCQSSHVLFRNRELLNDSTMITAKVIEVENPEIVNKIVEATNNQSHVSNEKFLSLKAKSKTVESYFNSWNEDSIEDSKVYFERRDNQYAGRGINDTKIFDIRTVARAFAAMFLEIPHTAASYPTQIFEQSGDLLFEDSQHEVAYYTATLALYKFNRLFNSKKLPGNFGKYRWHTLMLLKYIINGKRNSPKVGSKKIESYCNKIIEELNKPRDEYLVHFERCKEIIEQGGWASKDRLKRSLHTVELKEILKKK</sequence>
<evidence type="ECO:0000313" key="2">
    <source>
        <dbReference type="EMBL" id="AWL12133.1"/>
    </source>
</evidence>
<dbReference type="AlphaFoldDB" id="A0A2S2E3B8"/>
<dbReference type="OrthoDB" id="9806213at2"/>
<reference evidence="2 3" key="1">
    <citation type="submission" date="2018-05" db="EMBL/GenBank/DDBJ databases">
        <title>Salinimonas sp. HMF8227 Genome sequencing and assembly.</title>
        <authorList>
            <person name="Kang H."/>
            <person name="Kang J."/>
            <person name="Cha I."/>
            <person name="Kim H."/>
            <person name="Joh K."/>
        </authorList>
    </citation>
    <scope>NUCLEOTIDE SEQUENCE [LARGE SCALE GENOMIC DNA]</scope>
    <source>
        <strain evidence="2 3">HMF8227</strain>
    </source>
</reference>
<feature type="domain" description="Abortive phage infection protein C-terminal" evidence="1">
    <location>
        <begin position="259"/>
        <end position="527"/>
    </location>
</feature>
<dbReference type="Proteomes" id="UP000245728">
    <property type="component" value="Chromosome"/>
</dbReference>
<dbReference type="InterPro" id="IPR018891">
    <property type="entry name" value="AIPR_C"/>
</dbReference>
<evidence type="ECO:0000313" key="3">
    <source>
        <dbReference type="Proteomes" id="UP000245728"/>
    </source>
</evidence>